<dbReference type="Proteomes" id="UP000887576">
    <property type="component" value="Unplaced"/>
</dbReference>
<dbReference type="WBParaSite" id="JU765_v2.g17937.t2">
    <property type="protein sequence ID" value="JU765_v2.g17937.t2"/>
    <property type="gene ID" value="JU765_v2.g17937"/>
</dbReference>
<name>A0AC34QN77_9BILA</name>
<sequence>MSTVGENNSVEATPFHENNMTGSVDVATYRNATEFNSGNLGNSYELNSMGMEVEAEDDEKDPSLNAPKIKTAKKPDANKGTTCRKILNIDEASPQQVMAIKRIGTKEGLVQITKWIDAAIKEQDARRLTNLLAQLYHADVNMEDMQELKLGRVIGGLSKKGFNKDIKSCADEIKAQWSQKIQLASHAPKIVPKPVPKPASSNDVKSKATITPIIPKEEKTVENKTVKVRPKTVLQRNSKFRSTGNHLIYYFYPHQFMFPLAIERSIDFRLEDEEPDVDVAKRQPSGLAIPPRPLPLNKPKAVVSDVFAQTLSGPDSISPKAVLRKKPDATPVMVAAPKKPEVVPTTAPITALKPGYLLTDNGPDPSRLPKPGATKKERRIHFSDDKGEELVRIKFIESCLINGKRVNDMKHADAEHENKMLKQNKQYNIEQGDDEDDLNNSLTNPSEVDTEFRMVPYMPFDVKQYNQELIDEENEREQRTMASFYLPDAPSAEPMEEDRAPFAHTQPPGPNGIPKIALEAVEVLPEPEEVSEAMIVDEPLDSNAAAPVEMMDTDIQIVSDVDVHGLGAKKPSVSDELRIIDQDLSKPSPINPIGSKKVDLSQIKSILSKVQKTALPTQLNVPAPGLILPPSLATGISPILSANPSIPSLIPSAGLSNDLMALPVDIHSVGSAVLQQPFAGIRPQRNQGPRAPSQNICQFHLRNTCSFGANCRNLHVDPPREGLPIPRPRMAPRLTPSTRFDAPAPLMSFNPNPPMEVDNDERNGDTRRSRRRRSRSRSPEKRRYRRRSRSRSPRRSRSRDESPRRSRSRSPFRRSRH</sequence>
<protein>
    <submittedName>
        <fullName evidence="2">C3H1-type domain-containing protein</fullName>
    </submittedName>
</protein>
<evidence type="ECO:0000313" key="1">
    <source>
        <dbReference type="Proteomes" id="UP000887576"/>
    </source>
</evidence>
<evidence type="ECO:0000313" key="2">
    <source>
        <dbReference type="WBParaSite" id="JU765_v2.g17937.t2"/>
    </source>
</evidence>
<accession>A0AC34QN77</accession>
<organism evidence="1 2">
    <name type="scientific">Panagrolaimus sp. JU765</name>
    <dbReference type="NCBI Taxonomy" id="591449"/>
    <lineage>
        <taxon>Eukaryota</taxon>
        <taxon>Metazoa</taxon>
        <taxon>Ecdysozoa</taxon>
        <taxon>Nematoda</taxon>
        <taxon>Chromadorea</taxon>
        <taxon>Rhabditida</taxon>
        <taxon>Tylenchina</taxon>
        <taxon>Panagrolaimomorpha</taxon>
        <taxon>Panagrolaimoidea</taxon>
        <taxon>Panagrolaimidae</taxon>
        <taxon>Panagrolaimus</taxon>
    </lineage>
</organism>
<reference evidence="2" key="1">
    <citation type="submission" date="2022-11" db="UniProtKB">
        <authorList>
            <consortium name="WormBaseParasite"/>
        </authorList>
    </citation>
    <scope>IDENTIFICATION</scope>
</reference>
<proteinExistence type="predicted"/>